<keyword evidence="2" id="KW-1185">Reference proteome</keyword>
<proteinExistence type="predicted"/>
<reference evidence="1 2" key="1">
    <citation type="submission" date="2023-01" db="EMBL/GenBank/DDBJ databases">
        <title>Analysis of 21 Apiospora genomes using comparative genomics revels a genus with tremendous synthesis potential of carbohydrate active enzymes and secondary metabolites.</title>
        <authorList>
            <person name="Sorensen T."/>
        </authorList>
    </citation>
    <scope>NUCLEOTIDE SEQUENCE [LARGE SCALE GENOMIC DNA]</scope>
    <source>
        <strain evidence="1 2">CBS 83171</strain>
    </source>
</reference>
<dbReference type="EMBL" id="JAQQWM010000001">
    <property type="protein sequence ID" value="KAK8083947.1"/>
    <property type="molecule type" value="Genomic_DNA"/>
</dbReference>
<comment type="caution">
    <text evidence="1">The sequence shown here is derived from an EMBL/GenBank/DDBJ whole genome shotgun (WGS) entry which is preliminary data.</text>
</comment>
<protein>
    <submittedName>
        <fullName evidence="1">Uncharacterized protein</fullName>
    </submittedName>
</protein>
<gene>
    <name evidence="1" type="ORF">PG996_002728</name>
</gene>
<accession>A0ABR1WLP1</accession>
<dbReference type="Proteomes" id="UP001446871">
    <property type="component" value="Unassembled WGS sequence"/>
</dbReference>
<evidence type="ECO:0000313" key="1">
    <source>
        <dbReference type="EMBL" id="KAK8083947.1"/>
    </source>
</evidence>
<name>A0ABR1WLP1_9PEZI</name>
<sequence>MCSNSATVDAVFDSLGSFYWSSLTREVANLILAYREFLDEQDGPTNYESQTTVDGGPNFERFCSIWGKIDTRHKSDPETEIDLCQPDHLRKQFGNKAKAKNQLKFESRLRDKELRDNGVESPTWRRVANSLVDPTRYGNAGTIHFGVTFGPLMIQNGIPLSVRPCTWKSSHILTIWVITQHIIKCDYLEKAHAKLVLQTTEEPVVWH</sequence>
<organism evidence="1 2">
    <name type="scientific">Apiospora saccharicola</name>
    <dbReference type="NCBI Taxonomy" id="335842"/>
    <lineage>
        <taxon>Eukaryota</taxon>
        <taxon>Fungi</taxon>
        <taxon>Dikarya</taxon>
        <taxon>Ascomycota</taxon>
        <taxon>Pezizomycotina</taxon>
        <taxon>Sordariomycetes</taxon>
        <taxon>Xylariomycetidae</taxon>
        <taxon>Amphisphaeriales</taxon>
        <taxon>Apiosporaceae</taxon>
        <taxon>Apiospora</taxon>
    </lineage>
</organism>
<evidence type="ECO:0000313" key="2">
    <source>
        <dbReference type="Proteomes" id="UP001446871"/>
    </source>
</evidence>